<dbReference type="Proteomes" id="UP000217265">
    <property type="component" value="Chromosome"/>
</dbReference>
<dbReference type="InterPro" id="IPR029068">
    <property type="entry name" value="Glyas_Bleomycin-R_OHBP_Dase"/>
</dbReference>
<dbReference type="Pfam" id="PF00903">
    <property type="entry name" value="Glyoxalase"/>
    <property type="match status" value="1"/>
</dbReference>
<keyword evidence="3" id="KW-1185">Reference proteome</keyword>
<dbReference type="SUPFAM" id="SSF54593">
    <property type="entry name" value="Glyoxalase/Bleomycin resistance protein/Dihydroxybiphenyl dioxygenase"/>
    <property type="match status" value="1"/>
</dbReference>
<dbReference type="EMBL" id="CP023344">
    <property type="protein sequence ID" value="ATC63501.1"/>
    <property type="molecule type" value="Genomic_DNA"/>
</dbReference>
<feature type="domain" description="VOC" evidence="1">
    <location>
        <begin position="12"/>
        <end position="131"/>
    </location>
</feature>
<sequence length="151" mass="16479">MNNDTYLLPPLAPFFTGIVTARFFETWDFYTTHLAFGTVHESNRELRLVHISGVQLAVLREETDGQPEELVSATRGRGLWLALDVSDAGAEYARLSAAGVEMAWPLERIEGGGRRFAVRDPNGILVIIAQRARAGGEGRAARVSEEAPLAG</sequence>
<dbReference type="PROSITE" id="PS51819">
    <property type="entry name" value="VOC"/>
    <property type="match status" value="1"/>
</dbReference>
<dbReference type="KEGG" id="vbh:CMV30_05765"/>
<dbReference type="InterPro" id="IPR004360">
    <property type="entry name" value="Glyas_Fos-R_dOase_dom"/>
</dbReference>
<evidence type="ECO:0000259" key="1">
    <source>
        <dbReference type="PROSITE" id="PS51819"/>
    </source>
</evidence>
<dbReference type="AlphaFoldDB" id="A0A290QGN3"/>
<dbReference type="InterPro" id="IPR037523">
    <property type="entry name" value="VOC_core"/>
</dbReference>
<accession>A0A290QGN3</accession>
<reference evidence="2 3" key="1">
    <citation type="submission" date="2017-09" db="EMBL/GenBank/DDBJ databases">
        <title>Complete genome sequence of Verrucomicrobial strain HZ-65, isolated from freshwater.</title>
        <authorList>
            <person name="Choi A."/>
        </authorList>
    </citation>
    <scope>NUCLEOTIDE SEQUENCE [LARGE SCALE GENOMIC DNA]</scope>
    <source>
        <strain evidence="2 3">HZ-65</strain>
    </source>
</reference>
<name>A0A290QGN3_9BACT</name>
<dbReference type="OrthoDB" id="195857at2"/>
<evidence type="ECO:0000313" key="2">
    <source>
        <dbReference type="EMBL" id="ATC63501.1"/>
    </source>
</evidence>
<protein>
    <recommendedName>
        <fullName evidence="1">VOC domain-containing protein</fullName>
    </recommendedName>
</protein>
<proteinExistence type="predicted"/>
<gene>
    <name evidence="2" type="ORF">CMV30_05765</name>
</gene>
<evidence type="ECO:0000313" key="3">
    <source>
        <dbReference type="Proteomes" id="UP000217265"/>
    </source>
</evidence>
<dbReference type="RefSeq" id="WP_096055133.1">
    <property type="nucleotide sequence ID" value="NZ_CP023344.1"/>
</dbReference>
<dbReference type="Gene3D" id="3.10.180.10">
    <property type="entry name" value="2,3-Dihydroxybiphenyl 1,2-Dioxygenase, domain 1"/>
    <property type="match status" value="1"/>
</dbReference>
<organism evidence="2 3">
    <name type="scientific">Nibricoccus aquaticus</name>
    <dbReference type="NCBI Taxonomy" id="2576891"/>
    <lineage>
        <taxon>Bacteria</taxon>
        <taxon>Pseudomonadati</taxon>
        <taxon>Verrucomicrobiota</taxon>
        <taxon>Opitutia</taxon>
        <taxon>Opitutales</taxon>
        <taxon>Opitutaceae</taxon>
        <taxon>Nibricoccus</taxon>
    </lineage>
</organism>